<dbReference type="AlphaFoldDB" id="L1IUB8"/>
<organism evidence="2">
    <name type="scientific">Guillardia theta (strain CCMP2712)</name>
    <name type="common">Cryptophyte</name>
    <dbReference type="NCBI Taxonomy" id="905079"/>
    <lineage>
        <taxon>Eukaryota</taxon>
        <taxon>Cryptophyceae</taxon>
        <taxon>Pyrenomonadales</taxon>
        <taxon>Geminigeraceae</taxon>
        <taxon>Guillardia</taxon>
    </lineage>
</organism>
<evidence type="ECO:0000313" key="3">
    <source>
        <dbReference type="EnsemblProtists" id="EKX39435"/>
    </source>
</evidence>
<dbReference type="HOGENOM" id="CLU_1167775_0_0_1"/>
<sequence length="238" mass="26157">MLLEEKLRKEGKAASSLTQSDATVGGNDDTSDSSDGRDAIISSISSLNSEIERGEHLGKHGTEKDEAQMRSLYDKLGKHLHVGSICRRRHLAQSGLHVLRYSSLASCERQIRYRTSRARKIIKAGLNRLARRDAAHLFGGGMQEGYRGLQAKKDKLSTELTAMEREHSKLQAELARQKERITQLSSKTSSHHESNSPPVPNKRNISPPVPAGLPPNYHGKLLRSADTDTPNSVPPGLA</sequence>
<reference evidence="4" key="2">
    <citation type="submission" date="2012-11" db="EMBL/GenBank/DDBJ databases">
        <authorList>
            <person name="Kuo A."/>
            <person name="Curtis B.A."/>
            <person name="Tanifuji G."/>
            <person name="Burki F."/>
            <person name="Gruber A."/>
            <person name="Irimia M."/>
            <person name="Maruyama S."/>
            <person name="Arias M.C."/>
            <person name="Ball S.G."/>
            <person name="Gile G.H."/>
            <person name="Hirakawa Y."/>
            <person name="Hopkins J.F."/>
            <person name="Rensing S.A."/>
            <person name="Schmutz J."/>
            <person name="Symeonidi A."/>
            <person name="Elias M."/>
            <person name="Eveleigh R.J."/>
            <person name="Herman E.K."/>
            <person name="Klute M.J."/>
            <person name="Nakayama T."/>
            <person name="Obornik M."/>
            <person name="Reyes-Prieto A."/>
            <person name="Armbrust E.V."/>
            <person name="Aves S.J."/>
            <person name="Beiko R.G."/>
            <person name="Coutinho P."/>
            <person name="Dacks J.B."/>
            <person name="Durnford D.G."/>
            <person name="Fast N.M."/>
            <person name="Green B.R."/>
            <person name="Grisdale C."/>
            <person name="Hempe F."/>
            <person name="Henrissat B."/>
            <person name="Hoppner M.P."/>
            <person name="Ishida K.-I."/>
            <person name="Kim E."/>
            <person name="Koreny L."/>
            <person name="Kroth P.G."/>
            <person name="Liu Y."/>
            <person name="Malik S.-B."/>
            <person name="Maier U.G."/>
            <person name="McRose D."/>
            <person name="Mock T."/>
            <person name="Neilson J.A."/>
            <person name="Onodera N.T."/>
            <person name="Poole A.M."/>
            <person name="Pritham E.J."/>
            <person name="Richards T.A."/>
            <person name="Rocap G."/>
            <person name="Roy S.W."/>
            <person name="Sarai C."/>
            <person name="Schaack S."/>
            <person name="Shirato S."/>
            <person name="Slamovits C.H."/>
            <person name="Spencer D.F."/>
            <person name="Suzuki S."/>
            <person name="Worden A.Z."/>
            <person name="Zauner S."/>
            <person name="Barry K."/>
            <person name="Bell C."/>
            <person name="Bharti A.K."/>
            <person name="Crow J.A."/>
            <person name="Grimwood J."/>
            <person name="Kramer R."/>
            <person name="Lindquist E."/>
            <person name="Lucas S."/>
            <person name="Salamov A."/>
            <person name="McFadden G.I."/>
            <person name="Lane C.E."/>
            <person name="Keeling P.J."/>
            <person name="Gray M.W."/>
            <person name="Grigoriev I.V."/>
            <person name="Archibald J.M."/>
        </authorList>
    </citation>
    <scope>NUCLEOTIDE SEQUENCE</scope>
    <source>
        <strain evidence="4">CCMP2712</strain>
    </source>
</reference>
<feature type="region of interest" description="Disordered" evidence="1">
    <location>
        <begin position="1"/>
        <end position="39"/>
    </location>
</feature>
<dbReference type="PaxDb" id="55529-EKX39435"/>
<dbReference type="Proteomes" id="UP000011087">
    <property type="component" value="Unassembled WGS sequence"/>
</dbReference>
<reference evidence="2 4" key="1">
    <citation type="journal article" date="2012" name="Nature">
        <title>Algal genomes reveal evolutionary mosaicism and the fate of nucleomorphs.</title>
        <authorList>
            <consortium name="DOE Joint Genome Institute"/>
            <person name="Curtis B.A."/>
            <person name="Tanifuji G."/>
            <person name="Burki F."/>
            <person name="Gruber A."/>
            <person name="Irimia M."/>
            <person name="Maruyama S."/>
            <person name="Arias M.C."/>
            <person name="Ball S.G."/>
            <person name="Gile G.H."/>
            <person name="Hirakawa Y."/>
            <person name="Hopkins J.F."/>
            <person name="Kuo A."/>
            <person name="Rensing S.A."/>
            <person name="Schmutz J."/>
            <person name="Symeonidi A."/>
            <person name="Elias M."/>
            <person name="Eveleigh R.J."/>
            <person name="Herman E.K."/>
            <person name="Klute M.J."/>
            <person name="Nakayama T."/>
            <person name="Obornik M."/>
            <person name="Reyes-Prieto A."/>
            <person name="Armbrust E.V."/>
            <person name="Aves S.J."/>
            <person name="Beiko R.G."/>
            <person name="Coutinho P."/>
            <person name="Dacks J.B."/>
            <person name="Durnford D.G."/>
            <person name="Fast N.M."/>
            <person name="Green B.R."/>
            <person name="Grisdale C.J."/>
            <person name="Hempel F."/>
            <person name="Henrissat B."/>
            <person name="Hoppner M.P."/>
            <person name="Ishida K."/>
            <person name="Kim E."/>
            <person name="Koreny L."/>
            <person name="Kroth P.G."/>
            <person name="Liu Y."/>
            <person name="Malik S.B."/>
            <person name="Maier U.G."/>
            <person name="McRose D."/>
            <person name="Mock T."/>
            <person name="Neilson J.A."/>
            <person name="Onodera N.T."/>
            <person name="Poole A.M."/>
            <person name="Pritham E.J."/>
            <person name="Richards T.A."/>
            <person name="Rocap G."/>
            <person name="Roy S.W."/>
            <person name="Sarai C."/>
            <person name="Schaack S."/>
            <person name="Shirato S."/>
            <person name="Slamovits C.H."/>
            <person name="Spencer D.F."/>
            <person name="Suzuki S."/>
            <person name="Worden A.Z."/>
            <person name="Zauner S."/>
            <person name="Barry K."/>
            <person name="Bell C."/>
            <person name="Bharti A.K."/>
            <person name="Crow J.A."/>
            <person name="Grimwood J."/>
            <person name="Kramer R."/>
            <person name="Lindquist E."/>
            <person name="Lucas S."/>
            <person name="Salamov A."/>
            <person name="McFadden G.I."/>
            <person name="Lane C.E."/>
            <person name="Keeling P.J."/>
            <person name="Gray M.W."/>
            <person name="Grigoriev I.V."/>
            <person name="Archibald J.M."/>
        </authorList>
    </citation>
    <scope>NUCLEOTIDE SEQUENCE</scope>
    <source>
        <strain evidence="2 4">CCMP2712</strain>
    </source>
</reference>
<evidence type="ECO:0000313" key="2">
    <source>
        <dbReference type="EMBL" id="EKX39435.1"/>
    </source>
</evidence>
<proteinExistence type="predicted"/>
<dbReference type="EnsemblProtists" id="EKX39435">
    <property type="protein sequence ID" value="EKX39435"/>
    <property type="gene ID" value="GUITHDRAFT_154414"/>
</dbReference>
<keyword evidence="4" id="KW-1185">Reference proteome</keyword>
<evidence type="ECO:0000256" key="1">
    <source>
        <dbReference type="SAM" id="MobiDB-lite"/>
    </source>
</evidence>
<evidence type="ECO:0000313" key="4">
    <source>
        <dbReference type="Proteomes" id="UP000011087"/>
    </source>
</evidence>
<dbReference type="RefSeq" id="XP_005826415.1">
    <property type="nucleotide sequence ID" value="XM_005826358.1"/>
</dbReference>
<feature type="region of interest" description="Disordered" evidence="1">
    <location>
        <begin position="175"/>
        <end position="238"/>
    </location>
</feature>
<reference evidence="3" key="3">
    <citation type="submission" date="2015-06" db="UniProtKB">
        <authorList>
            <consortium name="EnsemblProtists"/>
        </authorList>
    </citation>
    <scope>IDENTIFICATION</scope>
</reference>
<dbReference type="KEGG" id="gtt:GUITHDRAFT_154414"/>
<feature type="compositionally biased region" description="Basic and acidic residues" evidence="1">
    <location>
        <begin position="1"/>
        <end position="12"/>
    </location>
</feature>
<name>L1IUB8_GUITC</name>
<dbReference type="GeneID" id="17296220"/>
<protein>
    <submittedName>
        <fullName evidence="2 3">Uncharacterized protein</fullName>
    </submittedName>
</protein>
<accession>L1IUB8</accession>
<dbReference type="EMBL" id="JH993039">
    <property type="protein sequence ID" value="EKX39435.1"/>
    <property type="molecule type" value="Genomic_DNA"/>
</dbReference>
<gene>
    <name evidence="2" type="ORF">GUITHDRAFT_154414</name>
</gene>